<feature type="repeat" description="TPR" evidence="1">
    <location>
        <begin position="57"/>
        <end position="90"/>
    </location>
</feature>
<evidence type="ECO:0000256" key="2">
    <source>
        <dbReference type="SAM" id="MobiDB-lite"/>
    </source>
</evidence>
<feature type="compositionally biased region" description="Pro residues" evidence="2">
    <location>
        <begin position="228"/>
        <end position="262"/>
    </location>
</feature>
<evidence type="ECO:0000256" key="1">
    <source>
        <dbReference type="PROSITE-ProRule" id="PRU00339"/>
    </source>
</evidence>
<comment type="caution">
    <text evidence="3">The sequence shown here is derived from an EMBL/GenBank/DDBJ whole genome shotgun (WGS) entry which is preliminary data.</text>
</comment>
<name>A0A538SF34_UNCEI</name>
<reference evidence="3 4" key="1">
    <citation type="journal article" date="2019" name="Nat. Microbiol.">
        <title>Mediterranean grassland soil C-N compound turnover is dependent on rainfall and depth, and is mediated by genomically divergent microorganisms.</title>
        <authorList>
            <person name="Diamond S."/>
            <person name="Andeer P.F."/>
            <person name="Li Z."/>
            <person name="Crits-Christoph A."/>
            <person name="Burstein D."/>
            <person name="Anantharaman K."/>
            <person name="Lane K.R."/>
            <person name="Thomas B.C."/>
            <person name="Pan C."/>
            <person name="Northen T.R."/>
            <person name="Banfield J.F."/>
        </authorList>
    </citation>
    <scope>NUCLEOTIDE SEQUENCE [LARGE SCALE GENOMIC DNA]</scope>
    <source>
        <strain evidence="3">WS_1</strain>
    </source>
</reference>
<feature type="compositionally biased region" description="Low complexity" evidence="2">
    <location>
        <begin position="213"/>
        <end position="227"/>
    </location>
</feature>
<gene>
    <name evidence="3" type="ORF">E6K71_03575</name>
</gene>
<dbReference type="Pfam" id="PF13432">
    <property type="entry name" value="TPR_16"/>
    <property type="match status" value="1"/>
</dbReference>
<dbReference type="Gene3D" id="1.25.40.10">
    <property type="entry name" value="Tetratricopeptide repeat domain"/>
    <property type="match status" value="1"/>
</dbReference>
<dbReference type="InterPro" id="IPR019734">
    <property type="entry name" value="TPR_rpt"/>
</dbReference>
<feature type="region of interest" description="Disordered" evidence="2">
    <location>
        <begin position="213"/>
        <end position="311"/>
    </location>
</feature>
<keyword evidence="1" id="KW-0802">TPR repeat</keyword>
<sequence>MSEDASKDRTALLEAIVAKDPSSALYLPIAERMREQGRVEEAIRLCEERRGRPGQGVGDRIVLGRCYLAAGRLAEARSQFESAVALDRENVVALKALAGILSHEGRHSQAADYYRAVCRIDPGDLESQSALHQITSGEFPEARPPDLVVAQGEMTWQPVKPPPEEQYLGEISLGLHTIETFDVQAPRPYEAKVQDFQEMSFDALDVEKTLPQAQAPAAPAPTVASVPPVAPSSPVAPAPPDAPAPPVAASPAPEAPLPPATPEPALRGSAGTWTELPKSPLPKTDSPAPKKQVQNRSAFETWLARLKGGRH</sequence>
<organism evidence="3 4">
    <name type="scientific">Eiseniibacteriota bacterium</name>
    <dbReference type="NCBI Taxonomy" id="2212470"/>
    <lineage>
        <taxon>Bacteria</taxon>
        <taxon>Candidatus Eiseniibacteriota</taxon>
    </lineage>
</organism>
<dbReference type="AlphaFoldDB" id="A0A538SF34"/>
<evidence type="ECO:0000313" key="4">
    <source>
        <dbReference type="Proteomes" id="UP000316292"/>
    </source>
</evidence>
<dbReference type="SMART" id="SM00028">
    <property type="entry name" value="TPR"/>
    <property type="match status" value="2"/>
</dbReference>
<dbReference type="PROSITE" id="PS50005">
    <property type="entry name" value="TPR"/>
    <property type="match status" value="1"/>
</dbReference>
<dbReference type="EMBL" id="VBOR01000046">
    <property type="protein sequence ID" value="TMQ49983.1"/>
    <property type="molecule type" value="Genomic_DNA"/>
</dbReference>
<dbReference type="Proteomes" id="UP000316292">
    <property type="component" value="Unassembled WGS sequence"/>
</dbReference>
<dbReference type="InterPro" id="IPR011990">
    <property type="entry name" value="TPR-like_helical_dom_sf"/>
</dbReference>
<protein>
    <submittedName>
        <fullName evidence="3">Tetratricopeptide repeat protein</fullName>
    </submittedName>
</protein>
<evidence type="ECO:0000313" key="3">
    <source>
        <dbReference type="EMBL" id="TMQ49983.1"/>
    </source>
</evidence>
<accession>A0A538SF34</accession>
<dbReference type="SUPFAM" id="SSF48452">
    <property type="entry name" value="TPR-like"/>
    <property type="match status" value="1"/>
</dbReference>
<proteinExistence type="predicted"/>